<proteinExistence type="predicted"/>
<evidence type="ECO:0000256" key="1">
    <source>
        <dbReference type="SAM" id="Phobius"/>
    </source>
</evidence>
<dbReference type="EMBL" id="LBVC01000070">
    <property type="protein sequence ID" value="KKQ76517.1"/>
    <property type="molecule type" value="Genomic_DNA"/>
</dbReference>
<evidence type="ECO:0000313" key="3">
    <source>
        <dbReference type="Proteomes" id="UP000034324"/>
    </source>
</evidence>
<name>A0A0G0KCD5_9BACT</name>
<keyword evidence="1" id="KW-1133">Transmembrane helix</keyword>
<accession>A0A0G0KCD5</accession>
<feature type="transmembrane region" description="Helical" evidence="1">
    <location>
        <begin position="21"/>
        <end position="40"/>
    </location>
</feature>
<comment type="caution">
    <text evidence="2">The sequence shown here is derived from an EMBL/GenBank/DDBJ whole genome shotgun (WGS) entry which is preliminary data.</text>
</comment>
<organism evidence="2 3">
    <name type="scientific">Candidatus Daviesbacteria bacterium GW2011_GWF2_38_6</name>
    <dbReference type="NCBI Taxonomy" id="1618432"/>
    <lineage>
        <taxon>Bacteria</taxon>
        <taxon>Candidatus Daviesiibacteriota</taxon>
    </lineage>
</organism>
<evidence type="ECO:0000313" key="2">
    <source>
        <dbReference type="EMBL" id="KKQ76517.1"/>
    </source>
</evidence>
<sequence>MSYNNYMKNQQGLPRRQAGQVILILILVMAVALAIGISVIQRSLSDISTSSKVEQSSRAFSAAEAGIEKALRNDTSNTVFTDSRATVSNSGSLPLAGQALEYPLLGKEEVAQVWLADPNANLPNCTGYTCYTQTSLGVYWGNSSTDKAALELTIVYYAGGSYQSKKWYLDQIARTPANNFDTSADCGGFLIGVNAYRCKKTLSFTAQEAAGLMLLRARLLYNSTSQPIAVAPVSGSLPPQAMIIESTGTAGDTQRKIRVFKLDKVVPPYFDYGIFSLGEINKN</sequence>
<keyword evidence="1" id="KW-0812">Transmembrane</keyword>
<dbReference type="AlphaFoldDB" id="A0A0G0KCD5"/>
<protein>
    <recommendedName>
        <fullName evidence="4">Type 4 fimbrial biogenesis protein PilX N-terminal domain-containing protein</fullName>
    </recommendedName>
</protein>
<evidence type="ECO:0008006" key="4">
    <source>
        <dbReference type="Google" id="ProtNLM"/>
    </source>
</evidence>
<dbReference type="Proteomes" id="UP000034324">
    <property type="component" value="Unassembled WGS sequence"/>
</dbReference>
<reference evidence="2 3" key="1">
    <citation type="journal article" date="2015" name="Nature">
        <title>rRNA introns, odd ribosomes, and small enigmatic genomes across a large radiation of phyla.</title>
        <authorList>
            <person name="Brown C.T."/>
            <person name="Hug L.A."/>
            <person name="Thomas B.C."/>
            <person name="Sharon I."/>
            <person name="Castelle C.J."/>
            <person name="Singh A."/>
            <person name="Wilkins M.J."/>
            <person name="Williams K.H."/>
            <person name="Banfield J.F."/>
        </authorList>
    </citation>
    <scope>NUCLEOTIDE SEQUENCE [LARGE SCALE GENOMIC DNA]</scope>
</reference>
<gene>
    <name evidence="2" type="ORF">US99_C0070G0019</name>
</gene>
<keyword evidence="1" id="KW-0472">Membrane</keyword>